<keyword evidence="2" id="KW-1133">Transmembrane helix</keyword>
<sequence>MSSTSSASPVSSSAPSQDIHGPATSSNLYLVTFLATLFLLLFVSCAIVLRSYILRRRYQRRLDEAMATGLHLAPRAPGSKRKRFGAKPKLYDTWLADGGGTWDHIKPLAAQPVFVKRKYKDAPPKLSTITAEAQAEQEFDELIANGIGSPSDNAPRSTTALLNQSTVRLRNFLRHPRRSNPATNPDLVGAETEGLTDNELPNNGKSATQMPPAPTGGYKVRVEMLQVAVLIAMPSQSRTNCKNAILDRAGKQIEEEDDDDEGESELPELLLGTTRLHYRQPKSALYANSALTPTALRQDLRTLTALQKEIEPVRPSSP</sequence>
<proteinExistence type="predicted"/>
<keyword evidence="4" id="KW-1185">Reference proteome</keyword>
<evidence type="ECO:0000256" key="1">
    <source>
        <dbReference type="SAM" id="MobiDB-lite"/>
    </source>
</evidence>
<comment type="caution">
    <text evidence="3">The sequence shown here is derived from an EMBL/GenBank/DDBJ whole genome shotgun (WGS) entry which is preliminary data.</text>
</comment>
<keyword evidence="2" id="KW-0812">Transmembrane</keyword>
<feature type="transmembrane region" description="Helical" evidence="2">
    <location>
        <begin position="28"/>
        <end position="53"/>
    </location>
</feature>
<feature type="region of interest" description="Disordered" evidence="1">
    <location>
        <begin position="173"/>
        <end position="215"/>
    </location>
</feature>
<feature type="compositionally biased region" description="Polar residues" evidence="1">
    <location>
        <begin position="199"/>
        <end position="209"/>
    </location>
</feature>
<dbReference type="OrthoDB" id="3256943at2759"/>
<accession>A0A9P5NW78</accession>
<protein>
    <submittedName>
        <fullName evidence="3">Uncharacterized protein</fullName>
    </submittedName>
</protein>
<keyword evidence="2" id="KW-0472">Membrane</keyword>
<name>A0A9P5NW78_GYMJU</name>
<evidence type="ECO:0000313" key="4">
    <source>
        <dbReference type="Proteomes" id="UP000724874"/>
    </source>
</evidence>
<evidence type="ECO:0000313" key="3">
    <source>
        <dbReference type="EMBL" id="KAF8908892.1"/>
    </source>
</evidence>
<gene>
    <name evidence="3" type="ORF">CPB84DRAFT_1843256</name>
</gene>
<evidence type="ECO:0000256" key="2">
    <source>
        <dbReference type="SAM" id="Phobius"/>
    </source>
</evidence>
<dbReference type="EMBL" id="JADNYJ010000010">
    <property type="protein sequence ID" value="KAF8908892.1"/>
    <property type="molecule type" value="Genomic_DNA"/>
</dbReference>
<dbReference type="AlphaFoldDB" id="A0A9P5NW78"/>
<reference evidence="3" key="1">
    <citation type="submission" date="2020-11" db="EMBL/GenBank/DDBJ databases">
        <authorList>
            <consortium name="DOE Joint Genome Institute"/>
            <person name="Ahrendt S."/>
            <person name="Riley R."/>
            <person name="Andreopoulos W."/>
            <person name="LaButti K."/>
            <person name="Pangilinan J."/>
            <person name="Ruiz-duenas F.J."/>
            <person name="Barrasa J.M."/>
            <person name="Sanchez-Garcia M."/>
            <person name="Camarero S."/>
            <person name="Miyauchi S."/>
            <person name="Serrano A."/>
            <person name="Linde D."/>
            <person name="Babiker R."/>
            <person name="Drula E."/>
            <person name="Ayuso-Fernandez I."/>
            <person name="Pacheco R."/>
            <person name="Padilla G."/>
            <person name="Ferreira P."/>
            <person name="Barriuso J."/>
            <person name="Kellner H."/>
            <person name="Castanera R."/>
            <person name="Alfaro M."/>
            <person name="Ramirez L."/>
            <person name="Pisabarro A.G."/>
            <person name="Kuo A."/>
            <person name="Tritt A."/>
            <person name="Lipzen A."/>
            <person name="He G."/>
            <person name="Yan M."/>
            <person name="Ng V."/>
            <person name="Cullen D."/>
            <person name="Martin F."/>
            <person name="Rosso M.-N."/>
            <person name="Henrissat B."/>
            <person name="Hibbett D."/>
            <person name="Martinez A.T."/>
            <person name="Grigoriev I.V."/>
        </authorList>
    </citation>
    <scope>NUCLEOTIDE SEQUENCE</scope>
    <source>
        <strain evidence="3">AH 44721</strain>
    </source>
</reference>
<organism evidence="3 4">
    <name type="scientific">Gymnopilus junonius</name>
    <name type="common">Spectacular rustgill mushroom</name>
    <name type="synonym">Gymnopilus spectabilis subsp. junonius</name>
    <dbReference type="NCBI Taxonomy" id="109634"/>
    <lineage>
        <taxon>Eukaryota</taxon>
        <taxon>Fungi</taxon>
        <taxon>Dikarya</taxon>
        <taxon>Basidiomycota</taxon>
        <taxon>Agaricomycotina</taxon>
        <taxon>Agaricomycetes</taxon>
        <taxon>Agaricomycetidae</taxon>
        <taxon>Agaricales</taxon>
        <taxon>Agaricineae</taxon>
        <taxon>Hymenogastraceae</taxon>
        <taxon>Gymnopilus</taxon>
    </lineage>
</organism>
<dbReference type="Proteomes" id="UP000724874">
    <property type="component" value="Unassembled WGS sequence"/>
</dbReference>